<organism evidence="1 2">
    <name type="scientific">Rhizobium tumorigenes</name>
    <dbReference type="NCBI Taxonomy" id="2041385"/>
    <lineage>
        <taxon>Bacteria</taxon>
        <taxon>Pseudomonadati</taxon>
        <taxon>Pseudomonadota</taxon>
        <taxon>Alphaproteobacteria</taxon>
        <taxon>Hyphomicrobiales</taxon>
        <taxon>Rhizobiaceae</taxon>
        <taxon>Rhizobium/Agrobacterium group</taxon>
        <taxon>Rhizobium</taxon>
    </lineage>
</organism>
<evidence type="ECO:0000313" key="1">
    <source>
        <dbReference type="EMBL" id="WFR94408.1"/>
    </source>
</evidence>
<dbReference type="KEGG" id="rtu:PR017_11245"/>
<gene>
    <name evidence="1" type="ORF">PR017_11245</name>
</gene>
<accession>A0AAF1K2L2</accession>
<dbReference type="RefSeq" id="WP_240539149.1">
    <property type="nucleotide sequence ID" value="NZ_CP117255.1"/>
</dbReference>
<keyword evidence="2" id="KW-1185">Reference proteome</keyword>
<dbReference type="EMBL" id="CP117255">
    <property type="protein sequence ID" value="WFR94408.1"/>
    <property type="molecule type" value="Genomic_DNA"/>
</dbReference>
<reference evidence="1 2" key="1">
    <citation type="journal article" date="2018" name="Sci. Rep.">
        <title>Rhizobium tumorigenes sp. nov., a novel plant tumorigenic bacterium isolated from cane gall tumors on thornless blackberry.</title>
        <authorList>
            <person name="Kuzmanovi N."/>
            <person name="Smalla K."/>
            <person name="Gronow S."/>
            <person name="PuBawska J."/>
        </authorList>
    </citation>
    <scope>NUCLEOTIDE SEQUENCE [LARGE SCALE GENOMIC DNA]</scope>
    <source>
        <strain evidence="1 2">1078</strain>
    </source>
</reference>
<name>A0AAF1K2L2_9HYPH</name>
<evidence type="ECO:0000313" key="2">
    <source>
        <dbReference type="Proteomes" id="UP000249499"/>
    </source>
</evidence>
<reference evidence="2" key="2">
    <citation type="journal article" date="2023" name="MicrobiologyOpen">
        <title>Genomics of the tumorigenes clade of the family Rhizobiaceae and description of Rhizobium rhododendri sp. nov.</title>
        <authorList>
            <person name="Kuzmanovic N."/>
            <person name="diCenzo G.C."/>
            <person name="Bunk B."/>
            <person name="Sproeer C."/>
            <person name="Fruehling A."/>
            <person name="Neumann-Schaal M."/>
            <person name="Overmann J."/>
            <person name="Smalla K."/>
        </authorList>
    </citation>
    <scope>NUCLEOTIDE SEQUENCE [LARGE SCALE GENOMIC DNA]</scope>
    <source>
        <strain evidence="2">1078</strain>
    </source>
</reference>
<dbReference type="Proteomes" id="UP000249499">
    <property type="component" value="Chromosome"/>
</dbReference>
<dbReference type="AlphaFoldDB" id="A0AAF1K2L2"/>
<sequence length="162" mass="18322">MIEALRSRLFPLDLFIALATDFGDGFHHLDCVRTCERVADVLAAAVAANDVVVAKDRQVTRDANRSFIQLTHQIADGMLAFEQQKQDVQTMAVCHDPEKIGLRCSRPLHVFTVYAEILAPRRYHQEIRPQIPPPEFQTIAAVPLLFSMITGKREIGRKIIIF</sequence>
<proteinExistence type="predicted"/>
<protein>
    <submittedName>
        <fullName evidence="1">Uncharacterized protein</fullName>
    </submittedName>
</protein>